<keyword evidence="1" id="KW-0548">Nucleotidyltransferase</keyword>
<sequence length="121" mass="13854">MSLRTAVKSSHISRRMARWLSSFAEYNFGVEYKSGRMHVAADALSRQPDCVVKTTDTNTIDVVKTYTPSSSLIQYLSASFGKTHRKLPAYLRAHPYKYLWYDNGDHISVQNDHDLPLMIIN</sequence>
<dbReference type="Proteomes" id="UP000237271">
    <property type="component" value="Unassembled WGS sequence"/>
</dbReference>
<accession>A0A2P4YLA3</accession>
<keyword evidence="1" id="KW-0808">Transferase</keyword>
<name>A0A2P4YLA3_9STRA</name>
<protein>
    <submittedName>
        <fullName evidence="1">Reverse transcriptase</fullName>
    </submittedName>
</protein>
<dbReference type="OrthoDB" id="3863715at2759"/>
<dbReference type="GO" id="GO:0003964">
    <property type="term" value="F:RNA-directed DNA polymerase activity"/>
    <property type="evidence" value="ECO:0007669"/>
    <property type="project" value="UniProtKB-KW"/>
</dbReference>
<organism evidence="1 2">
    <name type="scientific">Phytophthora palmivora</name>
    <dbReference type="NCBI Taxonomy" id="4796"/>
    <lineage>
        <taxon>Eukaryota</taxon>
        <taxon>Sar</taxon>
        <taxon>Stramenopiles</taxon>
        <taxon>Oomycota</taxon>
        <taxon>Peronosporomycetes</taxon>
        <taxon>Peronosporales</taxon>
        <taxon>Peronosporaceae</taxon>
        <taxon>Phytophthora</taxon>
    </lineage>
</organism>
<keyword evidence="2" id="KW-1185">Reference proteome</keyword>
<gene>
    <name evidence="1" type="ORF">PHPALM_3863</name>
</gene>
<comment type="caution">
    <text evidence="1">The sequence shown here is derived from an EMBL/GenBank/DDBJ whole genome shotgun (WGS) entry which is preliminary data.</text>
</comment>
<proteinExistence type="predicted"/>
<evidence type="ECO:0000313" key="2">
    <source>
        <dbReference type="Proteomes" id="UP000237271"/>
    </source>
</evidence>
<dbReference type="EMBL" id="NCKW01001960">
    <property type="protein sequence ID" value="POM78594.1"/>
    <property type="molecule type" value="Genomic_DNA"/>
</dbReference>
<evidence type="ECO:0000313" key="1">
    <source>
        <dbReference type="EMBL" id="POM78594.1"/>
    </source>
</evidence>
<reference evidence="1 2" key="1">
    <citation type="journal article" date="2017" name="Genome Biol. Evol.">
        <title>Phytophthora megakarya and P. palmivora, closely related causal agents of cacao black pod rot, underwent increases in genome sizes and gene numbers by different mechanisms.</title>
        <authorList>
            <person name="Ali S.S."/>
            <person name="Shao J."/>
            <person name="Lary D.J."/>
            <person name="Kronmiller B."/>
            <person name="Shen D."/>
            <person name="Strem M.D."/>
            <person name="Amoako-Attah I."/>
            <person name="Akrofi A.Y."/>
            <person name="Begoude B.A."/>
            <person name="Ten Hoopen G.M."/>
            <person name="Coulibaly K."/>
            <person name="Kebe B.I."/>
            <person name="Melnick R.L."/>
            <person name="Guiltinan M.J."/>
            <person name="Tyler B.M."/>
            <person name="Meinhardt L.W."/>
            <person name="Bailey B.A."/>
        </authorList>
    </citation>
    <scope>NUCLEOTIDE SEQUENCE [LARGE SCALE GENOMIC DNA]</scope>
    <source>
        <strain evidence="2">sbr112.9</strain>
    </source>
</reference>
<dbReference type="AlphaFoldDB" id="A0A2P4YLA3"/>
<keyword evidence="1" id="KW-0695">RNA-directed DNA polymerase</keyword>